<name>A0A1H7KB76_RUMAL</name>
<keyword evidence="1" id="KW-0812">Transmembrane</keyword>
<gene>
    <name evidence="2" type="ORF">SAMN05216469_106114</name>
</gene>
<organism evidence="2 3">
    <name type="scientific">Ruminococcus albus</name>
    <dbReference type="NCBI Taxonomy" id="1264"/>
    <lineage>
        <taxon>Bacteria</taxon>
        <taxon>Bacillati</taxon>
        <taxon>Bacillota</taxon>
        <taxon>Clostridia</taxon>
        <taxon>Eubacteriales</taxon>
        <taxon>Oscillospiraceae</taxon>
        <taxon>Ruminococcus</taxon>
    </lineage>
</organism>
<accession>A0A1H7KB76</accession>
<feature type="transmembrane region" description="Helical" evidence="1">
    <location>
        <begin position="240"/>
        <end position="258"/>
    </location>
</feature>
<dbReference type="AlphaFoldDB" id="A0A1H7KB76"/>
<keyword evidence="1" id="KW-1133">Transmembrane helix</keyword>
<dbReference type="EMBL" id="FOAT01000006">
    <property type="protein sequence ID" value="SEK83185.1"/>
    <property type="molecule type" value="Genomic_DNA"/>
</dbReference>
<feature type="transmembrane region" description="Helical" evidence="1">
    <location>
        <begin position="135"/>
        <end position="153"/>
    </location>
</feature>
<evidence type="ECO:0000313" key="2">
    <source>
        <dbReference type="EMBL" id="SEK83185.1"/>
    </source>
</evidence>
<reference evidence="2 3" key="1">
    <citation type="submission" date="2016-10" db="EMBL/GenBank/DDBJ databases">
        <authorList>
            <person name="de Groot N.N."/>
        </authorList>
    </citation>
    <scope>NUCLEOTIDE SEQUENCE [LARGE SCALE GENOMIC DNA]</scope>
    <source>
        <strain evidence="2 3">KH2T6</strain>
    </source>
</reference>
<feature type="transmembrane region" description="Helical" evidence="1">
    <location>
        <begin position="165"/>
        <end position="192"/>
    </location>
</feature>
<dbReference type="RefSeq" id="WP_074832639.1">
    <property type="nucleotide sequence ID" value="NZ_FOAT01000006.1"/>
</dbReference>
<evidence type="ECO:0000256" key="1">
    <source>
        <dbReference type="SAM" id="Phobius"/>
    </source>
</evidence>
<dbReference type="Proteomes" id="UP000186015">
    <property type="component" value="Unassembled WGS sequence"/>
</dbReference>
<sequence>MLVTGSALIAVLLIVLGKTGKLKLHKTSSAIVAMVMTAAVAGLYFAEGARLLAAMGVKVTGLKGKEYEYVKIFGSTSKAAIVAKIILMIVCAVPSAAGLIYTAQALVRKAVIREGYEADNVYSARWAKASASRGIAAAVGMIGALALMVILALPHLDELMQTMMIVLNPFILLIFCLLTFGIALIPLTGYFLVVNGVLFMVVSGLGAAALVLYILSVIFGISAAGSAVKSGAISKGRGTIYGLLSLLAGWNIVVFCSLKKEISKNAG</sequence>
<proteinExistence type="predicted"/>
<feature type="transmembrane region" description="Helical" evidence="1">
    <location>
        <begin position="27"/>
        <end position="46"/>
    </location>
</feature>
<feature type="transmembrane region" description="Helical" evidence="1">
    <location>
        <begin position="198"/>
        <end position="228"/>
    </location>
</feature>
<dbReference type="OrthoDB" id="1819611at2"/>
<feature type="transmembrane region" description="Helical" evidence="1">
    <location>
        <begin position="81"/>
        <end position="101"/>
    </location>
</feature>
<keyword evidence="1" id="KW-0472">Membrane</keyword>
<evidence type="ECO:0000313" key="3">
    <source>
        <dbReference type="Proteomes" id="UP000186015"/>
    </source>
</evidence>
<protein>
    <submittedName>
        <fullName evidence="2">Uncharacterized protein</fullName>
    </submittedName>
</protein>